<feature type="domain" description="Histone acetyl transferase HAT1 N-terminal" evidence="9">
    <location>
        <begin position="17"/>
        <end position="182"/>
    </location>
</feature>
<feature type="domain" description="Histone acetyltransferase type B catalytic subunit C-terminal" evidence="10">
    <location>
        <begin position="288"/>
        <end position="341"/>
    </location>
</feature>
<name>A0ABN7SJP7_OIKDI</name>
<evidence type="ECO:0000256" key="6">
    <source>
        <dbReference type="ARBA" id="ARBA00023242"/>
    </source>
</evidence>
<evidence type="ECO:0000313" key="11">
    <source>
        <dbReference type="EMBL" id="CAG5098836.1"/>
    </source>
</evidence>
<evidence type="ECO:0000256" key="8">
    <source>
        <dbReference type="ARBA" id="ARBA00048017"/>
    </source>
</evidence>
<evidence type="ECO:0000256" key="3">
    <source>
        <dbReference type="ARBA" id="ARBA00013184"/>
    </source>
</evidence>
<evidence type="ECO:0000313" key="12">
    <source>
        <dbReference type="Proteomes" id="UP001158576"/>
    </source>
</evidence>
<evidence type="ECO:0000256" key="4">
    <source>
        <dbReference type="ARBA" id="ARBA00021268"/>
    </source>
</evidence>
<protein>
    <recommendedName>
        <fullName evidence="4">Histone acetyltransferase type B catalytic subunit</fullName>
        <ecNumber evidence="3">2.3.1.48</ecNumber>
    </recommendedName>
</protein>
<dbReference type="InterPro" id="IPR016181">
    <property type="entry name" value="Acyl_CoA_acyltransferase"/>
</dbReference>
<dbReference type="InterPro" id="IPR037113">
    <property type="entry name" value="Hat1_N_sf"/>
</dbReference>
<comment type="subcellular location">
    <subcellularLocation>
        <location evidence="1">Nucleus</location>
    </subcellularLocation>
</comment>
<organism evidence="11 12">
    <name type="scientific">Oikopleura dioica</name>
    <name type="common">Tunicate</name>
    <dbReference type="NCBI Taxonomy" id="34765"/>
    <lineage>
        <taxon>Eukaryota</taxon>
        <taxon>Metazoa</taxon>
        <taxon>Chordata</taxon>
        <taxon>Tunicata</taxon>
        <taxon>Appendicularia</taxon>
        <taxon>Copelata</taxon>
        <taxon>Oikopleuridae</taxon>
        <taxon>Oikopleura</taxon>
    </lineage>
</organism>
<keyword evidence="7" id="KW-0012">Acyltransferase</keyword>
<comment type="catalytic activity">
    <reaction evidence="8">
        <text>L-lysyl-[protein] + acetyl-CoA = N(6)-acetyl-L-lysyl-[protein] + CoA + H(+)</text>
        <dbReference type="Rhea" id="RHEA:45948"/>
        <dbReference type="Rhea" id="RHEA-COMP:9752"/>
        <dbReference type="Rhea" id="RHEA-COMP:10731"/>
        <dbReference type="ChEBI" id="CHEBI:15378"/>
        <dbReference type="ChEBI" id="CHEBI:29969"/>
        <dbReference type="ChEBI" id="CHEBI:57287"/>
        <dbReference type="ChEBI" id="CHEBI:57288"/>
        <dbReference type="ChEBI" id="CHEBI:61930"/>
        <dbReference type="EC" id="2.3.1.48"/>
    </reaction>
</comment>
<comment type="similarity">
    <text evidence="2">Belongs to the HAT1 family.</text>
</comment>
<evidence type="ECO:0000256" key="1">
    <source>
        <dbReference type="ARBA" id="ARBA00004123"/>
    </source>
</evidence>
<dbReference type="Pfam" id="PF10394">
    <property type="entry name" value="Hat1_N"/>
    <property type="match status" value="1"/>
</dbReference>
<dbReference type="PANTHER" id="PTHR12046">
    <property type="entry name" value="HISTONE ACETYLTRANSFERASE TYPE B CATALYTIC SUBUNIT"/>
    <property type="match status" value="1"/>
</dbReference>
<evidence type="ECO:0000259" key="10">
    <source>
        <dbReference type="Pfam" id="PF21183"/>
    </source>
</evidence>
<dbReference type="Proteomes" id="UP001158576">
    <property type="component" value="Chromosome XSR"/>
</dbReference>
<dbReference type="InterPro" id="IPR013523">
    <property type="entry name" value="Hist_AcTrfase_HAT1_C"/>
</dbReference>
<dbReference type="Gene3D" id="3.40.630.30">
    <property type="match status" value="1"/>
</dbReference>
<dbReference type="InterPro" id="IPR017380">
    <property type="entry name" value="Hist_AcTrfase_B-typ_cat-su"/>
</dbReference>
<keyword evidence="5" id="KW-0808">Transferase</keyword>
<evidence type="ECO:0000259" key="9">
    <source>
        <dbReference type="Pfam" id="PF10394"/>
    </source>
</evidence>
<gene>
    <name evidence="11" type="ORF">OKIOD_LOCUS7579</name>
</gene>
<dbReference type="EMBL" id="OU015569">
    <property type="protein sequence ID" value="CAG5098836.1"/>
    <property type="molecule type" value="Genomic_DNA"/>
</dbReference>
<dbReference type="CDD" id="cd04301">
    <property type="entry name" value="NAT_SF"/>
    <property type="match status" value="1"/>
</dbReference>
<keyword evidence="12" id="KW-1185">Reference proteome</keyword>
<reference evidence="11 12" key="1">
    <citation type="submission" date="2021-04" db="EMBL/GenBank/DDBJ databases">
        <authorList>
            <person name="Bliznina A."/>
        </authorList>
    </citation>
    <scope>NUCLEOTIDE SEQUENCE [LARGE SCALE GENOMIC DNA]</scope>
</reference>
<dbReference type="Gene3D" id="3.90.360.10">
    <property type="entry name" value="Histone acetyl transferase 1 (HAT1), N-terminal domain"/>
    <property type="match status" value="1"/>
</dbReference>
<dbReference type="InterPro" id="IPR048776">
    <property type="entry name" value="HAT1_C"/>
</dbReference>
<dbReference type="SUPFAM" id="SSF55729">
    <property type="entry name" value="Acyl-CoA N-acyltransferases (Nat)"/>
    <property type="match status" value="1"/>
</dbReference>
<proteinExistence type="inferred from homology"/>
<keyword evidence="6" id="KW-0539">Nucleus</keyword>
<evidence type="ECO:0000256" key="7">
    <source>
        <dbReference type="ARBA" id="ARBA00023315"/>
    </source>
</evidence>
<accession>A0ABN7SJP7</accession>
<evidence type="ECO:0000256" key="2">
    <source>
        <dbReference type="ARBA" id="ARBA00010543"/>
    </source>
</evidence>
<sequence>MDSIREGDEVTSKFLHKACDVVEFKLCRTVADIDKAKPFKPDYAVNVLGEDKNELIFGYSDLKIELFFTASKLNQYYRKTYTEAIPKTLDGIEPDNVEEAFIKQEILQQENGAQSIEHFADLIRQDKKFKPFGRKLHELNVVYNTLQDSSTRHYEIYFCNTQCPGFREWYQRLETFVLWYVDGGIYIDLDDEQWEFFICYERFKDEESGEPRWAPAGFSTVFKYITFQKNKITSRLYRPRISQMLVLPPFQRQGIGAELLRQIRRFYTRNDVWELTAEDPNEDFQRTRDFVDVEFLMEQEEFRGPKVKYYTKHRSAFVQAARQLGKMCEGQSRRCFEILLLNLIPRSNEGLITSYRLMIKARLNSAFKKKVQIKRAAILPDSKVPMDHSPVISDDERKQKLQTDFEAIFAMYDLVLERLNRCRMPKVKLAA</sequence>
<evidence type="ECO:0000256" key="5">
    <source>
        <dbReference type="ARBA" id="ARBA00022679"/>
    </source>
</evidence>
<dbReference type="EC" id="2.3.1.48" evidence="3"/>
<dbReference type="Pfam" id="PF21183">
    <property type="entry name" value="HAT1_C"/>
    <property type="match status" value="1"/>
</dbReference>
<dbReference type="InterPro" id="IPR019467">
    <property type="entry name" value="Hat1_N"/>
</dbReference>
<dbReference type="Gene3D" id="1.10.10.390">
    <property type="match status" value="1"/>
</dbReference>